<evidence type="ECO:0000313" key="4">
    <source>
        <dbReference type="Proteomes" id="UP001152607"/>
    </source>
</evidence>
<evidence type="ECO:0000313" key="3">
    <source>
        <dbReference type="EMBL" id="CAI6322394.1"/>
    </source>
</evidence>
<dbReference type="Proteomes" id="UP001152607">
    <property type="component" value="Unassembled WGS sequence"/>
</dbReference>
<gene>
    <name evidence="3" type="ORF">PDIGIT_LOCUS3649</name>
</gene>
<dbReference type="GO" id="GO:0016407">
    <property type="term" value="F:acetyltransferase activity"/>
    <property type="evidence" value="ECO:0007669"/>
    <property type="project" value="InterPro"/>
</dbReference>
<sequence>MSPALYTPTQISAYLTRLAIPASSQKTSITSLDPDSALTYLALLQRHHLATIPFENLTLHYSPHHQITLHPDELYRKIIGDANGRGGYCMENNSLFGALLKSLGYEVYSAGGRVWTGETWTGWSHKINIVKIGPQKFHVDVGFGGPGPTTPMPLSSSPPSAPQPHISPATARLQWKNITGNTDSDQRLWVYEHKPTADADFTPVYCFTELEFLDNDYQIMNYFTSTSNKIFFTRMVMLDRKVMGEGGELVGSVSVNQDVLKKRINGAKELEIKFASEAERVGALEEYFGIKLTEAERDGIRGLPSEIK</sequence>
<dbReference type="PANTHER" id="PTHR11786:SF0">
    <property type="entry name" value="ARYLAMINE N-ACETYLTRANSFERASE 4-RELATED"/>
    <property type="match status" value="1"/>
</dbReference>
<comment type="caution">
    <text evidence="3">The sequence shown here is derived from an EMBL/GenBank/DDBJ whole genome shotgun (WGS) entry which is preliminary data.</text>
</comment>
<proteinExistence type="inferred from homology"/>
<evidence type="ECO:0008006" key="5">
    <source>
        <dbReference type="Google" id="ProtNLM"/>
    </source>
</evidence>
<dbReference type="Gene3D" id="3.30.2140.20">
    <property type="match status" value="1"/>
</dbReference>
<comment type="similarity">
    <text evidence="1 2">Belongs to the arylamine N-acetyltransferase family.</text>
</comment>
<dbReference type="PRINTS" id="PR01543">
    <property type="entry name" value="ANATRNSFRASE"/>
</dbReference>
<keyword evidence="4" id="KW-1185">Reference proteome</keyword>
<name>A0A9W4XMK7_9PLEO</name>
<dbReference type="Pfam" id="PF00797">
    <property type="entry name" value="Acetyltransf_2"/>
    <property type="match status" value="1"/>
</dbReference>
<keyword evidence="2" id="KW-0012">Acyltransferase</keyword>
<dbReference type="SUPFAM" id="SSF54001">
    <property type="entry name" value="Cysteine proteinases"/>
    <property type="match status" value="1"/>
</dbReference>
<reference evidence="3" key="1">
    <citation type="submission" date="2023-01" db="EMBL/GenBank/DDBJ databases">
        <authorList>
            <person name="Van Ghelder C."/>
            <person name="Rancurel C."/>
        </authorList>
    </citation>
    <scope>NUCLEOTIDE SEQUENCE</scope>
    <source>
        <strain evidence="3">CNCM I-4278</strain>
    </source>
</reference>
<dbReference type="InterPro" id="IPR038765">
    <property type="entry name" value="Papain-like_cys_pep_sf"/>
</dbReference>
<keyword evidence="2" id="KW-0808">Transferase</keyword>
<dbReference type="PANTHER" id="PTHR11786">
    <property type="entry name" value="N-HYDROXYARYLAMINE O-ACETYLTRANSFERASE"/>
    <property type="match status" value="1"/>
</dbReference>
<dbReference type="EMBL" id="CAOQHR010000002">
    <property type="protein sequence ID" value="CAI6322394.1"/>
    <property type="molecule type" value="Genomic_DNA"/>
</dbReference>
<evidence type="ECO:0000256" key="2">
    <source>
        <dbReference type="RuleBase" id="RU003452"/>
    </source>
</evidence>
<dbReference type="OrthoDB" id="10260017at2759"/>
<organism evidence="3 4">
    <name type="scientific">Periconia digitata</name>
    <dbReference type="NCBI Taxonomy" id="1303443"/>
    <lineage>
        <taxon>Eukaryota</taxon>
        <taxon>Fungi</taxon>
        <taxon>Dikarya</taxon>
        <taxon>Ascomycota</taxon>
        <taxon>Pezizomycotina</taxon>
        <taxon>Dothideomycetes</taxon>
        <taxon>Pleosporomycetidae</taxon>
        <taxon>Pleosporales</taxon>
        <taxon>Massarineae</taxon>
        <taxon>Periconiaceae</taxon>
        <taxon>Periconia</taxon>
    </lineage>
</organism>
<evidence type="ECO:0000256" key="1">
    <source>
        <dbReference type="ARBA" id="ARBA00006547"/>
    </source>
</evidence>
<dbReference type="AlphaFoldDB" id="A0A9W4XMK7"/>
<accession>A0A9W4XMK7</accession>
<dbReference type="InterPro" id="IPR053710">
    <property type="entry name" value="Arylamine_NAT_domain_sf"/>
</dbReference>
<protein>
    <recommendedName>
        <fullName evidence="5">Arylamine N-acetyltransferase</fullName>
    </recommendedName>
</protein>
<dbReference type="InterPro" id="IPR001447">
    <property type="entry name" value="Arylamine_N-AcTrfase"/>
</dbReference>